<dbReference type="PANTHER" id="PTHR30109">
    <property type="entry name" value="HYDROXYLAMINE REDUCTASE"/>
    <property type="match status" value="1"/>
</dbReference>
<dbReference type="EC" id="1.7.99.1" evidence="6"/>
<name>A0ABQ9WZ70_9EUKA</name>
<dbReference type="PANTHER" id="PTHR30109:SF0">
    <property type="entry name" value="HYDROXYLAMINE REDUCTASE"/>
    <property type="match status" value="1"/>
</dbReference>
<keyword evidence="5" id="KW-0411">Iron-sulfur</keyword>
<comment type="caution">
    <text evidence="6">The sequence shown here is derived from an EMBL/GenBank/DDBJ whole genome shotgun (WGS) entry which is preliminary data.</text>
</comment>
<protein>
    <submittedName>
        <fullName evidence="6">Hydroxylamine reductase</fullName>
        <ecNumber evidence="6">1.7.99.1</ecNumber>
    </submittedName>
</protein>
<evidence type="ECO:0000256" key="2">
    <source>
        <dbReference type="ARBA" id="ARBA00022723"/>
    </source>
</evidence>
<keyword evidence="1" id="KW-0963">Cytoplasm</keyword>
<evidence type="ECO:0000256" key="5">
    <source>
        <dbReference type="ARBA" id="ARBA00023014"/>
    </source>
</evidence>
<keyword evidence="7" id="KW-1185">Reference proteome</keyword>
<organism evidence="6 7">
    <name type="scientific">Blattamonas nauphoetae</name>
    <dbReference type="NCBI Taxonomy" id="2049346"/>
    <lineage>
        <taxon>Eukaryota</taxon>
        <taxon>Metamonada</taxon>
        <taxon>Preaxostyla</taxon>
        <taxon>Oxymonadida</taxon>
        <taxon>Blattamonas</taxon>
    </lineage>
</organism>
<evidence type="ECO:0000256" key="3">
    <source>
        <dbReference type="ARBA" id="ARBA00023002"/>
    </source>
</evidence>
<dbReference type="Proteomes" id="UP001281761">
    <property type="component" value="Unassembled WGS sequence"/>
</dbReference>
<dbReference type="GO" id="GO:0050418">
    <property type="term" value="F:hydroxylamine reductase activity"/>
    <property type="evidence" value="ECO:0007669"/>
    <property type="project" value="UniProtKB-EC"/>
</dbReference>
<dbReference type="Pfam" id="PF03063">
    <property type="entry name" value="Prismane"/>
    <property type="match status" value="1"/>
</dbReference>
<evidence type="ECO:0000313" key="6">
    <source>
        <dbReference type="EMBL" id="KAK2944821.1"/>
    </source>
</evidence>
<dbReference type="SUPFAM" id="SSF56821">
    <property type="entry name" value="Prismane protein-like"/>
    <property type="match status" value="1"/>
</dbReference>
<evidence type="ECO:0000256" key="4">
    <source>
        <dbReference type="ARBA" id="ARBA00023004"/>
    </source>
</evidence>
<evidence type="ECO:0000313" key="7">
    <source>
        <dbReference type="Proteomes" id="UP001281761"/>
    </source>
</evidence>
<dbReference type="InterPro" id="IPR016100">
    <property type="entry name" value="Prismane_a-bundle"/>
</dbReference>
<dbReference type="HAMAP" id="MF_00069">
    <property type="entry name" value="Hydroxylam_reduct"/>
    <property type="match status" value="1"/>
</dbReference>
<gene>
    <name evidence="6" type="ORF">BLNAU_20253</name>
</gene>
<dbReference type="InterPro" id="IPR004137">
    <property type="entry name" value="HCP/CODH"/>
</dbReference>
<evidence type="ECO:0000256" key="1">
    <source>
        <dbReference type="ARBA" id="ARBA00022490"/>
    </source>
</evidence>
<proteinExistence type="inferred from homology"/>
<sequence>MATQSFDIEDVTPMFCFQCEQTIHPTGCTKVGRCLKVPAIASEQDSIVYALKALSVVHEKAKQLNPSVDLEHVSRFLIEALFMTLTNTNFDTAHHAKAVAQAASLLDELKNLVRAEAKCEPTAQYFNNQYVDWTPTTNDERLHVPARLARLGSTICGLHELIVYSLKGSAAYGYHCLRQNKKPAALLHLLPRLLAFVASESTDVDAILSHVLLCGEANEDTIRTLNTANVADCGDPTPTPVKWGPQPGKAILVTGHDYAALNDLLAQIGDKPIRVYTHGEMLSAHAYPALAAFPALAGHFGTAWQNQRFEIPMFPGPVLFTTNCLIPPPDSYKHRVFAMGPVGCDGVKRIEGGMDGQPLDFTPIIQSALDLPAFDVGEWKVDETGEETAPPTDHSRCLTRRHVLTGFGENTLTALVPQIADAIRQRTLKHIFVVGGCDGFETSRHYFTDLVKATPKDTIVLTFACGRFRLNRLGLDTQEALPGIPRLIDVGQCNDTHTLLSVLSSLAAALHLPLTALPVSYCLSWFEQKAVADLLSLLHVGCKNIFLGPSLPLFFDHTIWSVLQDKFGLRTITNPDDDLKLMLSGQ</sequence>
<reference evidence="6 7" key="1">
    <citation type="journal article" date="2022" name="bioRxiv">
        <title>Genomics of Preaxostyla Flagellates Illuminates Evolutionary Transitions and the Path Towards Mitochondrial Loss.</title>
        <authorList>
            <person name="Novak L.V.F."/>
            <person name="Treitli S.C."/>
            <person name="Pyrih J."/>
            <person name="Halakuc P."/>
            <person name="Pipaliya S.V."/>
            <person name="Vacek V."/>
            <person name="Brzon O."/>
            <person name="Soukal P."/>
            <person name="Eme L."/>
            <person name="Dacks J.B."/>
            <person name="Karnkowska A."/>
            <person name="Elias M."/>
            <person name="Hampl V."/>
        </authorList>
    </citation>
    <scope>NUCLEOTIDE SEQUENCE [LARGE SCALE GENOMIC DNA]</scope>
    <source>
        <strain evidence="6">NAU3</strain>
        <tissue evidence="6">Gut</tissue>
    </source>
</reference>
<accession>A0ABQ9WZ70</accession>
<dbReference type="InterPro" id="IPR010048">
    <property type="entry name" value="Hydroxylam_reduct"/>
</dbReference>
<keyword evidence="2" id="KW-0479">Metal-binding</keyword>
<dbReference type="InterPro" id="IPR011254">
    <property type="entry name" value="Prismane-like_sf"/>
</dbReference>
<keyword evidence="3 6" id="KW-0560">Oxidoreductase</keyword>
<dbReference type="InterPro" id="IPR016099">
    <property type="entry name" value="Prismane-like_a/b-sand"/>
</dbReference>
<dbReference type="Gene3D" id="3.40.50.2030">
    <property type="match status" value="2"/>
</dbReference>
<keyword evidence="4" id="KW-0408">Iron</keyword>
<dbReference type="NCBIfam" id="TIGR01703">
    <property type="entry name" value="hybrid_clust"/>
    <property type="match status" value="1"/>
</dbReference>
<dbReference type="NCBIfam" id="NF003658">
    <property type="entry name" value="PRK05290.1"/>
    <property type="match status" value="1"/>
</dbReference>
<dbReference type="EMBL" id="JARBJD010000283">
    <property type="protein sequence ID" value="KAK2944821.1"/>
    <property type="molecule type" value="Genomic_DNA"/>
</dbReference>
<dbReference type="Gene3D" id="1.20.1270.20">
    <property type="match status" value="2"/>
</dbReference>